<dbReference type="PANTHER" id="PTHR10030">
    <property type="entry name" value="ALPHA-L-FUCOSIDASE"/>
    <property type="match status" value="1"/>
</dbReference>
<keyword evidence="3 6" id="KW-0732">Signal</keyword>
<sequence>MKRCAGAMALSLATLGATAQQLPANKPSAAQQAMIDRGYGMFIHFGVNTFADVEWSDGTIPVSQYNPTQLDPEQWVKTAKDAGFRYVLLITKHHDGFCLWDSKYTEYDVASSPVKTDVVKAVADACKKHGLQFAIYYSLWDRKEPTYKDADPQPYIDYMKNQLTELFTNYGPICELWLDGGWDRKPENWGIDQLYALVKKFNPKCAVSVNHTIVNEEGKRNYTRPSNMTEDNKYFFQYFPSDFRLWDPQIITRFDKKQYLHQGKSYYLPYEATICLSSRYNWFQKSAQLPVREIDEMEELFYWSTANNNCLVMNIPPDQTGRIREYEALAAINLGKRLGLAPGKPLPKNGKFVSERRPAKASSVYPADANNQYDGSKVTDGKLDSRWASADTLASLEISLDPSEYFNKISIFEYKDVKNSKDGFSQLREPRIREYAIDIRQNGQWETIFLGHEPMGDCKVVHLPRRYKTDVLRFRVMKAIDLPSIYEISVIDMARK</sequence>
<dbReference type="PANTHER" id="PTHR10030:SF37">
    <property type="entry name" value="ALPHA-L-FUCOSIDASE-RELATED"/>
    <property type="match status" value="1"/>
</dbReference>
<gene>
    <name evidence="8" type="ORF">WJU22_12735</name>
</gene>
<evidence type="ECO:0000313" key="8">
    <source>
        <dbReference type="EMBL" id="WZN49036.1"/>
    </source>
</evidence>
<evidence type="ECO:0000256" key="5">
    <source>
        <dbReference type="ARBA" id="ARBA00023295"/>
    </source>
</evidence>
<keyword evidence="9" id="KW-1185">Reference proteome</keyword>
<evidence type="ECO:0000256" key="3">
    <source>
        <dbReference type="ARBA" id="ARBA00022729"/>
    </source>
</evidence>
<accession>A0ABZ2Z9V2</accession>
<dbReference type="InterPro" id="IPR017853">
    <property type="entry name" value="GH"/>
</dbReference>
<keyword evidence="4" id="KW-0378">Hydrolase</keyword>
<proteinExistence type="inferred from homology"/>
<dbReference type="SMART" id="SM00812">
    <property type="entry name" value="Alpha_L_fucos"/>
    <property type="match status" value="1"/>
</dbReference>
<dbReference type="EMBL" id="CP150096">
    <property type="protein sequence ID" value="WZN49036.1"/>
    <property type="molecule type" value="Genomic_DNA"/>
</dbReference>
<evidence type="ECO:0000256" key="4">
    <source>
        <dbReference type="ARBA" id="ARBA00022801"/>
    </source>
</evidence>
<dbReference type="Gene3D" id="3.20.20.80">
    <property type="entry name" value="Glycosidases"/>
    <property type="match status" value="1"/>
</dbReference>
<reference evidence="8 9" key="1">
    <citation type="submission" date="2024-03" db="EMBL/GenBank/DDBJ databases">
        <title>Chitinophaga caseinilytica sp. nov., a casein hydrolysing bacterium isolated from forest soil.</title>
        <authorList>
            <person name="Lee D.S."/>
            <person name="Han D.M."/>
            <person name="Baek J.H."/>
            <person name="Choi D.G."/>
            <person name="Jeon J.H."/>
            <person name="Jeon C.O."/>
        </authorList>
    </citation>
    <scope>NUCLEOTIDE SEQUENCE [LARGE SCALE GENOMIC DNA]</scope>
    <source>
        <strain evidence="8 9">KACC 19118</strain>
    </source>
</reference>
<dbReference type="InterPro" id="IPR057739">
    <property type="entry name" value="Glyco_hydro_29_N"/>
</dbReference>
<feature type="domain" description="Glycoside hydrolase family 29 N-terminal" evidence="7">
    <location>
        <begin position="63"/>
        <end position="329"/>
    </location>
</feature>
<protein>
    <recommendedName>
        <fullName evidence="2">alpha-L-fucosidase</fullName>
        <ecNumber evidence="2">3.2.1.51</ecNumber>
    </recommendedName>
</protein>
<evidence type="ECO:0000259" key="7">
    <source>
        <dbReference type="Pfam" id="PF01120"/>
    </source>
</evidence>
<dbReference type="InterPro" id="IPR000933">
    <property type="entry name" value="Glyco_hydro_29"/>
</dbReference>
<evidence type="ECO:0000256" key="2">
    <source>
        <dbReference type="ARBA" id="ARBA00012662"/>
    </source>
</evidence>
<name>A0ABZ2Z9V2_9BACT</name>
<dbReference type="EC" id="3.2.1.51" evidence="2"/>
<dbReference type="RefSeq" id="WP_341843611.1">
    <property type="nucleotide sequence ID" value="NZ_CP149792.1"/>
</dbReference>
<feature type="chain" id="PRO_5046291728" description="alpha-L-fucosidase" evidence="6">
    <location>
        <begin position="20"/>
        <end position="496"/>
    </location>
</feature>
<dbReference type="Proteomes" id="UP001449657">
    <property type="component" value="Chromosome"/>
</dbReference>
<evidence type="ECO:0000313" key="9">
    <source>
        <dbReference type="Proteomes" id="UP001449657"/>
    </source>
</evidence>
<evidence type="ECO:0000256" key="1">
    <source>
        <dbReference type="ARBA" id="ARBA00007951"/>
    </source>
</evidence>
<dbReference type="InterPro" id="IPR008979">
    <property type="entry name" value="Galactose-bd-like_sf"/>
</dbReference>
<dbReference type="SUPFAM" id="SSF49785">
    <property type="entry name" value="Galactose-binding domain-like"/>
    <property type="match status" value="1"/>
</dbReference>
<dbReference type="Gene3D" id="2.60.120.260">
    <property type="entry name" value="Galactose-binding domain-like"/>
    <property type="match status" value="1"/>
</dbReference>
<comment type="similarity">
    <text evidence="1">Belongs to the glycosyl hydrolase 29 family.</text>
</comment>
<keyword evidence="5" id="KW-0326">Glycosidase</keyword>
<evidence type="ECO:0000256" key="6">
    <source>
        <dbReference type="SAM" id="SignalP"/>
    </source>
</evidence>
<dbReference type="Pfam" id="PF01120">
    <property type="entry name" value="Alpha_L_fucos"/>
    <property type="match status" value="1"/>
</dbReference>
<dbReference type="SUPFAM" id="SSF51445">
    <property type="entry name" value="(Trans)glycosidases"/>
    <property type="match status" value="1"/>
</dbReference>
<organism evidence="8 9">
    <name type="scientific">Chitinophaga caseinilytica</name>
    <dbReference type="NCBI Taxonomy" id="2267521"/>
    <lineage>
        <taxon>Bacteria</taxon>
        <taxon>Pseudomonadati</taxon>
        <taxon>Bacteroidota</taxon>
        <taxon>Chitinophagia</taxon>
        <taxon>Chitinophagales</taxon>
        <taxon>Chitinophagaceae</taxon>
        <taxon>Chitinophaga</taxon>
    </lineage>
</organism>
<feature type="signal peptide" evidence="6">
    <location>
        <begin position="1"/>
        <end position="19"/>
    </location>
</feature>